<comment type="caution">
    <text evidence="1">The sequence shown here is derived from an EMBL/GenBank/DDBJ whole genome shotgun (WGS) entry which is preliminary data.</text>
</comment>
<dbReference type="EMBL" id="QGNW01001864">
    <property type="protein sequence ID" value="RVW29062.1"/>
    <property type="molecule type" value="Genomic_DNA"/>
</dbReference>
<dbReference type="AlphaFoldDB" id="A0A438D0Z1"/>
<name>A0A438D0Z1_VITVI</name>
<dbReference type="Proteomes" id="UP000288805">
    <property type="component" value="Unassembled WGS sequence"/>
</dbReference>
<evidence type="ECO:0000313" key="1">
    <source>
        <dbReference type="EMBL" id="RVW29062.1"/>
    </source>
</evidence>
<reference evidence="1 2" key="1">
    <citation type="journal article" date="2018" name="PLoS Genet.">
        <title>Population sequencing reveals clonal diversity and ancestral inbreeding in the grapevine cultivar Chardonnay.</title>
        <authorList>
            <person name="Roach M.J."/>
            <person name="Johnson D.L."/>
            <person name="Bohlmann J."/>
            <person name="van Vuuren H.J."/>
            <person name="Jones S.J."/>
            <person name="Pretorius I.S."/>
            <person name="Schmidt S.A."/>
            <person name="Borneman A.R."/>
        </authorList>
    </citation>
    <scope>NUCLEOTIDE SEQUENCE [LARGE SCALE GENOMIC DNA]</scope>
    <source>
        <strain evidence="2">cv. Chardonnay</strain>
        <tissue evidence="1">Leaf</tissue>
    </source>
</reference>
<dbReference type="PROSITE" id="PS51257">
    <property type="entry name" value="PROKAR_LIPOPROTEIN"/>
    <property type="match status" value="1"/>
</dbReference>
<evidence type="ECO:0000313" key="2">
    <source>
        <dbReference type="Proteomes" id="UP000288805"/>
    </source>
</evidence>
<sequence>MMSRTIITFIYSSAGCYLFVSHTGFGGVAYAMAIICIKLDAEAKLAPKVPEPLISTPNLFSTLEENSPSRDSDEVHKMGYYRDILSLTRVLMHGPKSKADVDIVIESLMMMQRSRFNCSAQRSFL</sequence>
<proteinExistence type="predicted"/>
<organism evidence="1 2">
    <name type="scientific">Vitis vinifera</name>
    <name type="common">Grape</name>
    <dbReference type="NCBI Taxonomy" id="29760"/>
    <lineage>
        <taxon>Eukaryota</taxon>
        <taxon>Viridiplantae</taxon>
        <taxon>Streptophyta</taxon>
        <taxon>Embryophyta</taxon>
        <taxon>Tracheophyta</taxon>
        <taxon>Spermatophyta</taxon>
        <taxon>Magnoliopsida</taxon>
        <taxon>eudicotyledons</taxon>
        <taxon>Gunneridae</taxon>
        <taxon>Pentapetalae</taxon>
        <taxon>rosids</taxon>
        <taxon>Vitales</taxon>
        <taxon>Vitaceae</taxon>
        <taxon>Viteae</taxon>
        <taxon>Vitis</taxon>
    </lineage>
</organism>
<accession>A0A438D0Z1</accession>
<protein>
    <submittedName>
        <fullName evidence="1">Uncharacterized protein</fullName>
    </submittedName>
</protein>
<gene>
    <name evidence="1" type="ORF">CK203_091579</name>
</gene>